<evidence type="ECO:0000313" key="5">
    <source>
        <dbReference type="Proteomes" id="UP000254968"/>
    </source>
</evidence>
<dbReference type="RefSeq" id="WP_242604207.1">
    <property type="nucleotide sequence ID" value="NZ_CAAAHO010000003.1"/>
</dbReference>
<evidence type="ECO:0000313" key="4">
    <source>
        <dbReference type="EMBL" id="STX30184.1"/>
    </source>
</evidence>
<dbReference type="SMART" id="SM00062">
    <property type="entry name" value="PBPb"/>
    <property type="match status" value="1"/>
</dbReference>
<name>A0A378ID08_9GAMM</name>
<evidence type="ECO:0000259" key="3">
    <source>
        <dbReference type="SMART" id="SM00062"/>
    </source>
</evidence>
<dbReference type="SUPFAM" id="SSF53850">
    <property type="entry name" value="Periplasmic binding protein-like II"/>
    <property type="match status" value="1"/>
</dbReference>
<dbReference type="PANTHER" id="PTHR35936:SF19">
    <property type="entry name" value="AMINO-ACID-BINDING PROTEIN YXEM-RELATED"/>
    <property type="match status" value="1"/>
</dbReference>
<feature type="domain" description="Solute-binding protein family 3/N-terminal" evidence="3">
    <location>
        <begin position="22"/>
        <end position="240"/>
    </location>
</feature>
<dbReference type="InterPro" id="IPR001638">
    <property type="entry name" value="Solute-binding_3/MltF_N"/>
</dbReference>
<reference evidence="4 5" key="1">
    <citation type="submission" date="2018-06" db="EMBL/GenBank/DDBJ databases">
        <authorList>
            <consortium name="Pathogen Informatics"/>
            <person name="Doyle S."/>
        </authorList>
    </citation>
    <scope>NUCLEOTIDE SEQUENCE [LARGE SCALE GENOMIC DNA]</scope>
    <source>
        <strain evidence="4 5">NCTC13315</strain>
    </source>
</reference>
<evidence type="ECO:0000256" key="2">
    <source>
        <dbReference type="ARBA" id="ARBA00022729"/>
    </source>
</evidence>
<dbReference type="CDD" id="cd13622">
    <property type="entry name" value="PBP2_Arg_3"/>
    <property type="match status" value="1"/>
</dbReference>
<dbReference type="Gene3D" id="3.40.190.10">
    <property type="entry name" value="Periplasmic binding protein-like II"/>
    <property type="match status" value="2"/>
</dbReference>
<gene>
    <name evidence="4" type="primary">artJ</name>
    <name evidence="4" type="ORF">NCTC13315_02749</name>
</gene>
<protein>
    <submittedName>
        <fullName evidence="4">Arginine ABC transporter substrate-binding protein</fullName>
    </submittedName>
</protein>
<accession>A0A378ID08</accession>
<dbReference type="Pfam" id="PF00497">
    <property type="entry name" value="SBP_bac_3"/>
    <property type="match status" value="1"/>
</dbReference>
<keyword evidence="2" id="KW-0732">Signal</keyword>
<proteinExistence type="inferred from homology"/>
<dbReference type="EMBL" id="UGNV01000001">
    <property type="protein sequence ID" value="STX30184.1"/>
    <property type="molecule type" value="Genomic_DNA"/>
</dbReference>
<evidence type="ECO:0000256" key="1">
    <source>
        <dbReference type="ARBA" id="ARBA00010333"/>
    </source>
</evidence>
<comment type="similarity">
    <text evidence="1">Belongs to the bacterial solute-binding protein 3 family.</text>
</comment>
<sequence>MITIFLRLLFVNLLSLNLYAQNLIIGASYFNPPMEAQATKDGVFTGFEIDLLNEVCRRIKANCIYKGMTFKEIMDAVLLGKINLGIDGFFITKERLNSYLFSLPYLQTQAQLFTATDSNINNTNINTGKKIGIEAGTVFKSILMSMYDNISIIEYANQQDMLQDLVDHKLDLIMFDFIGASYWVNNSQGKFKFVGNAIAFGLGYGIMANLNEEVLISQINDALQAMENDGTYLAIYSRYF</sequence>
<dbReference type="PANTHER" id="PTHR35936">
    <property type="entry name" value="MEMBRANE-BOUND LYTIC MUREIN TRANSGLYCOSYLASE F"/>
    <property type="match status" value="1"/>
</dbReference>
<dbReference type="AlphaFoldDB" id="A0A378ID08"/>
<dbReference type="Proteomes" id="UP000254968">
    <property type="component" value="Unassembled WGS sequence"/>
</dbReference>
<keyword evidence="5" id="KW-1185">Reference proteome</keyword>
<organism evidence="4 5">
    <name type="scientific">Legionella beliardensis</name>
    <dbReference type="NCBI Taxonomy" id="91822"/>
    <lineage>
        <taxon>Bacteria</taxon>
        <taxon>Pseudomonadati</taxon>
        <taxon>Pseudomonadota</taxon>
        <taxon>Gammaproteobacteria</taxon>
        <taxon>Legionellales</taxon>
        <taxon>Legionellaceae</taxon>
        <taxon>Legionella</taxon>
    </lineage>
</organism>